<name>A0A2W2DMY4_9ACTN</name>
<keyword evidence="1" id="KW-0472">Membrane</keyword>
<protein>
    <submittedName>
        <fullName evidence="2">Uncharacterized protein</fullName>
    </submittedName>
</protein>
<organism evidence="2 3">
    <name type="scientific">Nonomuraea aridisoli</name>
    <dbReference type="NCBI Taxonomy" id="2070368"/>
    <lineage>
        <taxon>Bacteria</taxon>
        <taxon>Bacillati</taxon>
        <taxon>Actinomycetota</taxon>
        <taxon>Actinomycetes</taxon>
        <taxon>Streptosporangiales</taxon>
        <taxon>Streptosporangiaceae</taxon>
        <taxon>Nonomuraea</taxon>
    </lineage>
</organism>
<keyword evidence="3" id="KW-1185">Reference proteome</keyword>
<proteinExistence type="predicted"/>
<dbReference type="AlphaFoldDB" id="A0A2W2DMY4"/>
<dbReference type="EMBL" id="POUD01000206">
    <property type="protein sequence ID" value="PZG11691.1"/>
    <property type="molecule type" value="Genomic_DNA"/>
</dbReference>
<feature type="transmembrane region" description="Helical" evidence="1">
    <location>
        <begin position="21"/>
        <end position="43"/>
    </location>
</feature>
<accession>A0A2W2DMY4</accession>
<keyword evidence="1" id="KW-0812">Transmembrane</keyword>
<feature type="non-terminal residue" evidence="2">
    <location>
        <position position="1"/>
    </location>
</feature>
<sequence>PPDPPPRRVFRDFLRRRKTQIVGAGMLGLVAGALLGGITVSAFTDHRDVRLVPDQRSLLPPHAPRCHVIDDRAVCFEPVLPPAPTWTG</sequence>
<dbReference type="RefSeq" id="WP_181449119.1">
    <property type="nucleotide sequence ID" value="NZ_POUD01000206.1"/>
</dbReference>
<evidence type="ECO:0000313" key="2">
    <source>
        <dbReference type="EMBL" id="PZG11691.1"/>
    </source>
</evidence>
<evidence type="ECO:0000313" key="3">
    <source>
        <dbReference type="Proteomes" id="UP000249304"/>
    </source>
</evidence>
<reference evidence="2 3" key="1">
    <citation type="submission" date="2018-01" db="EMBL/GenBank/DDBJ databases">
        <title>Draft genome sequence of Nonomuraea sp. KC333.</title>
        <authorList>
            <person name="Sahin N."/>
            <person name="Saygin H."/>
            <person name="Ay H."/>
        </authorList>
    </citation>
    <scope>NUCLEOTIDE SEQUENCE [LARGE SCALE GENOMIC DNA]</scope>
    <source>
        <strain evidence="2 3">KC333</strain>
    </source>
</reference>
<evidence type="ECO:0000256" key="1">
    <source>
        <dbReference type="SAM" id="Phobius"/>
    </source>
</evidence>
<keyword evidence="1" id="KW-1133">Transmembrane helix</keyword>
<dbReference type="Proteomes" id="UP000249304">
    <property type="component" value="Unassembled WGS sequence"/>
</dbReference>
<gene>
    <name evidence="2" type="ORF">C1J01_34460</name>
</gene>
<comment type="caution">
    <text evidence="2">The sequence shown here is derived from an EMBL/GenBank/DDBJ whole genome shotgun (WGS) entry which is preliminary data.</text>
</comment>